<evidence type="ECO:0000313" key="3">
    <source>
        <dbReference type="Proteomes" id="UP001141327"/>
    </source>
</evidence>
<feature type="compositionally biased region" description="Low complexity" evidence="1">
    <location>
        <begin position="151"/>
        <end position="210"/>
    </location>
</feature>
<dbReference type="PANTHER" id="PTHR18898:SF2">
    <property type="entry name" value="NUCLEOPROTEIN TPR"/>
    <property type="match status" value="1"/>
</dbReference>
<feature type="compositionally biased region" description="Basic and acidic residues" evidence="1">
    <location>
        <begin position="624"/>
        <end position="641"/>
    </location>
</feature>
<feature type="compositionally biased region" description="Pro residues" evidence="1">
    <location>
        <begin position="223"/>
        <end position="233"/>
    </location>
</feature>
<gene>
    <name evidence="2" type="ORF">PAPYR_5808</name>
</gene>
<evidence type="ECO:0000313" key="2">
    <source>
        <dbReference type="EMBL" id="KAJ4458420.1"/>
    </source>
</evidence>
<feature type="compositionally biased region" description="Low complexity" evidence="1">
    <location>
        <begin position="63"/>
        <end position="79"/>
    </location>
</feature>
<comment type="caution">
    <text evidence="2">The sequence shown here is derived from an EMBL/GenBank/DDBJ whole genome shotgun (WGS) entry which is preliminary data.</text>
</comment>
<dbReference type="EMBL" id="JAPMOS010000029">
    <property type="protein sequence ID" value="KAJ4458420.1"/>
    <property type="molecule type" value="Genomic_DNA"/>
</dbReference>
<feature type="compositionally biased region" description="Acidic residues" evidence="1">
    <location>
        <begin position="663"/>
        <end position="691"/>
    </location>
</feature>
<feature type="compositionally biased region" description="Low complexity" evidence="1">
    <location>
        <begin position="104"/>
        <end position="144"/>
    </location>
</feature>
<feature type="region of interest" description="Disordered" evidence="1">
    <location>
        <begin position="104"/>
        <end position="283"/>
    </location>
</feature>
<feature type="region of interest" description="Disordered" evidence="1">
    <location>
        <begin position="568"/>
        <end position="699"/>
    </location>
</feature>
<feature type="compositionally biased region" description="Acidic residues" evidence="1">
    <location>
        <begin position="597"/>
        <end position="608"/>
    </location>
</feature>
<dbReference type="PANTHER" id="PTHR18898">
    <property type="entry name" value="NUCLEOPROTEIN TPR-RELATED"/>
    <property type="match status" value="1"/>
</dbReference>
<sequence length="794" mass="84643">MAAPTKRSLPHPPPVEATSASTESAAPPPVPSPLLKDSWADADETLPPLVMPIFAGPAPSLETPSWDAATTDATWDAPAPSGVRYEVRQSSDGLAVLAPVNLPASALPSASPDPAAPTPANRASSAVPRAPSATTQSGAASAGPWSRSAWGRPAPQANAGAAGAPAGGRLPPGKIRIPSDVTPRPRPSVSPRRATSTTPAPAAIPEAASADPWQTASRRRAPSRPPAPPPAPATRPARPASGPSRQRATQVDQQAMGNRGVRVVPREDKMKMMPGELPPPAAGRKAAASRATSLMVADLLARQFPTPTAPSSLVPTELPALGPLPAPATAPAPAERRRGTRGGRRHTKRNRAAAVVVASLPSAAYRKQDGPAAAPLDRARLRMVANPNPASQQRLVRLTLHSIPLISLCCTPTRPLQLTLIFLCTSLRPLQLTHLKRLVLHSIPLIFLCTSLRPLQLTHLKRLVLHSIPLIFLCTPIRPLQLTHLKRLVLHSIPLIFLCTPIRPLQLTHLKRLIVEERFKLYQQHIIATSHAAPAVAATTAAAAPEPGATLPGEALATTDGCLSEADVGPAVGKRRHGRRQGEAALTDVEVMLDARGDDDDDDDDEQEEPWKDSAEEEAPVLDAAHDGEQADARAESRKMTTTDAGGDQTGNSSEEEDKKEAEDEQNEDDEDDEEKGEEEEEEDKDKEDEDPLKKAAREGRVLTVDEAKGELTFKQFIEKAKGDSFAYGCSDIRAVSSTSLVFVFPVSSQNALVHSSVPQNTKFSTRVLNLKMSIITKCTFVHISVVRFFPFSP</sequence>
<accession>A0ABQ8ULP2</accession>
<feature type="compositionally biased region" description="Basic residues" evidence="1">
    <location>
        <begin position="338"/>
        <end position="351"/>
    </location>
</feature>
<organism evidence="2 3">
    <name type="scientific">Paratrimastix pyriformis</name>
    <dbReference type="NCBI Taxonomy" id="342808"/>
    <lineage>
        <taxon>Eukaryota</taxon>
        <taxon>Metamonada</taxon>
        <taxon>Preaxostyla</taxon>
        <taxon>Paratrimastigidae</taxon>
        <taxon>Paratrimastix</taxon>
    </lineage>
</organism>
<evidence type="ECO:0000256" key="1">
    <source>
        <dbReference type="SAM" id="MobiDB-lite"/>
    </source>
</evidence>
<keyword evidence="3" id="KW-1185">Reference proteome</keyword>
<feature type="compositionally biased region" description="Low complexity" evidence="1">
    <location>
        <begin position="16"/>
        <end position="25"/>
    </location>
</feature>
<proteinExistence type="predicted"/>
<protein>
    <submittedName>
        <fullName evidence="2">Uncharacterized protein</fullName>
    </submittedName>
</protein>
<feature type="region of interest" description="Disordered" evidence="1">
    <location>
        <begin position="316"/>
        <end position="352"/>
    </location>
</feature>
<feature type="region of interest" description="Disordered" evidence="1">
    <location>
        <begin position="1"/>
        <end position="79"/>
    </location>
</feature>
<name>A0ABQ8ULP2_9EUKA</name>
<feature type="compositionally biased region" description="Low complexity" evidence="1">
    <location>
        <begin position="234"/>
        <end position="248"/>
    </location>
</feature>
<dbReference type="Proteomes" id="UP001141327">
    <property type="component" value="Unassembled WGS sequence"/>
</dbReference>
<reference evidence="2" key="1">
    <citation type="journal article" date="2022" name="bioRxiv">
        <title>Genomics of Preaxostyla Flagellates Illuminates Evolutionary Transitions and the Path Towards Mitochondrial Loss.</title>
        <authorList>
            <person name="Novak L.V.F."/>
            <person name="Treitli S.C."/>
            <person name="Pyrih J."/>
            <person name="Halakuc P."/>
            <person name="Pipaliya S.V."/>
            <person name="Vacek V."/>
            <person name="Brzon O."/>
            <person name="Soukal P."/>
            <person name="Eme L."/>
            <person name="Dacks J.B."/>
            <person name="Karnkowska A."/>
            <person name="Elias M."/>
            <person name="Hampl V."/>
        </authorList>
    </citation>
    <scope>NUCLEOTIDE SEQUENCE</scope>
    <source>
        <strain evidence="2">RCP-MX</strain>
    </source>
</reference>